<comment type="caution">
    <text evidence="2">The sequence shown here is derived from an EMBL/GenBank/DDBJ whole genome shotgun (WGS) entry which is preliminary data.</text>
</comment>
<keyword evidence="3" id="KW-1185">Reference proteome</keyword>
<keyword evidence="1" id="KW-0472">Membrane</keyword>
<proteinExistence type="predicted"/>
<keyword evidence="1" id="KW-1133">Transmembrane helix</keyword>
<evidence type="ECO:0000256" key="1">
    <source>
        <dbReference type="SAM" id="Phobius"/>
    </source>
</evidence>
<accession>A0A448WMK8</accession>
<protein>
    <submittedName>
        <fullName evidence="2">Uncharacterized protein</fullName>
    </submittedName>
</protein>
<evidence type="ECO:0000313" key="3">
    <source>
        <dbReference type="Proteomes" id="UP000784294"/>
    </source>
</evidence>
<organism evidence="2 3">
    <name type="scientific">Protopolystoma xenopodis</name>
    <dbReference type="NCBI Taxonomy" id="117903"/>
    <lineage>
        <taxon>Eukaryota</taxon>
        <taxon>Metazoa</taxon>
        <taxon>Spiralia</taxon>
        <taxon>Lophotrochozoa</taxon>
        <taxon>Platyhelminthes</taxon>
        <taxon>Monogenea</taxon>
        <taxon>Polyopisthocotylea</taxon>
        <taxon>Polystomatidea</taxon>
        <taxon>Polystomatidae</taxon>
        <taxon>Protopolystoma</taxon>
    </lineage>
</organism>
<feature type="transmembrane region" description="Helical" evidence="1">
    <location>
        <begin position="65"/>
        <end position="84"/>
    </location>
</feature>
<gene>
    <name evidence="2" type="ORF">PXEA_LOCUS8860</name>
</gene>
<dbReference type="AlphaFoldDB" id="A0A448WMK8"/>
<evidence type="ECO:0000313" key="2">
    <source>
        <dbReference type="EMBL" id="VEL15420.1"/>
    </source>
</evidence>
<sequence>MIVNIPSQNLTLRVWTASRELCVSFPQMMTVPILKQVHLRLQALSSLASIVQILAYMQIILHVYLLRLQTVVFLELIVLALPIFSRH</sequence>
<name>A0A448WMK8_9PLAT</name>
<reference evidence="2" key="1">
    <citation type="submission" date="2018-11" db="EMBL/GenBank/DDBJ databases">
        <authorList>
            <consortium name="Pathogen Informatics"/>
        </authorList>
    </citation>
    <scope>NUCLEOTIDE SEQUENCE</scope>
</reference>
<dbReference type="Proteomes" id="UP000784294">
    <property type="component" value="Unassembled WGS sequence"/>
</dbReference>
<keyword evidence="1" id="KW-0812">Transmembrane</keyword>
<dbReference type="EMBL" id="CAAALY010024549">
    <property type="protein sequence ID" value="VEL15420.1"/>
    <property type="molecule type" value="Genomic_DNA"/>
</dbReference>